<dbReference type="Pfam" id="PF00534">
    <property type="entry name" value="Glycos_transf_1"/>
    <property type="match status" value="1"/>
</dbReference>
<dbReference type="RefSeq" id="WP_115404931.1">
    <property type="nucleotide sequence ID" value="NZ_QPKV01000015.1"/>
</dbReference>
<dbReference type="AlphaFoldDB" id="A0A369PPR0"/>
<evidence type="ECO:0000259" key="1">
    <source>
        <dbReference type="Pfam" id="PF00534"/>
    </source>
</evidence>
<dbReference type="OrthoDB" id="6794112at2"/>
<keyword evidence="3" id="KW-1185">Reference proteome</keyword>
<sequence length="338" mass="38727">MKKSNNIFYAWVKYQRRAASMQESLGYELNFIDFNLKKKVLKPLDYMLKSCKTLGSLIIQQPTVLWLQLPPSPLLYIALFYKKINKDAILIVDCHNGVFWGKWKKYLSVDKLNQFDIILVHNYLIKEIAEDFGLDKEKLVILEDKPAIKNSSLKGDVLPSKKTTVLMPCSFNADEPIDVVFEAASQIPEIDFLISGPKDKGELLFDFSKRPENVQLIGYLSLEDYERVFRSADAVLGLTTEDHIQLSVANEATGFEIPMVISDTPLLRNLFNKGAVYVETLNSQSIANGIKEALDNRKKLKNEVKELKTERIQKWEKMAGDLVERVNAISVHIRQLRR</sequence>
<dbReference type="GO" id="GO:0016757">
    <property type="term" value="F:glycosyltransferase activity"/>
    <property type="evidence" value="ECO:0007669"/>
    <property type="project" value="InterPro"/>
</dbReference>
<dbReference type="InterPro" id="IPR001296">
    <property type="entry name" value="Glyco_trans_1"/>
</dbReference>
<feature type="domain" description="Glycosyl transferase family 1" evidence="1">
    <location>
        <begin position="158"/>
        <end position="302"/>
    </location>
</feature>
<accession>A0A369PPR0</accession>
<proteinExistence type="predicted"/>
<reference evidence="2 3" key="1">
    <citation type="submission" date="2018-07" db="EMBL/GenBank/DDBJ databases">
        <title>Pedobacter sp. nov., isolated from soil.</title>
        <authorList>
            <person name="Zhou L.Y."/>
            <person name="Du Z.J."/>
        </authorList>
    </citation>
    <scope>NUCLEOTIDE SEQUENCE [LARGE SCALE GENOMIC DNA]</scope>
    <source>
        <strain evidence="2 3">JDX94</strain>
    </source>
</reference>
<evidence type="ECO:0000313" key="2">
    <source>
        <dbReference type="EMBL" id="RDC54272.1"/>
    </source>
</evidence>
<dbReference type="Gene3D" id="3.40.50.2000">
    <property type="entry name" value="Glycogen Phosphorylase B"/>
    <property type="match status" value="1"/>
</dbReference>
<protein>
    <submittedName>
        <fullName evidence="2">Glycosyltransferase</fullName>
    </submittedName>
</protein>
<organism evidence="2 3">
    <name type="scientific">Pedobacter chinensis</name>
    <dbReference type="NCBI Taxonomy" id="2282421"/>
    <lineage>
        <taxon>Bacteria</taxon>
        <taxon>Pseudomonadati</taxon>
        <taxon>Bacteroidota</taxon>
        <taxon>Sphingobacteriia</taxon>
        <taxon>Sphingobacteriales</taxon>
        <taxon>Sphingobacteriaceae</taxon>
        <taxon>Pedobacter</taxon>
    </lineage>
</organism>
<comment type="caution">
    <text evidence="2">The sequence shown here is derived from an EMBL/GenBank/DDBJ whole genome shotgun (WGS) entry which is preliminary data.</text>
</comment>
<dbReference type="EMBL" id="QPKV01000015">
    <property type="protein sequence ID" value="RDC54272.1"/>
    <property type="molecule type" value="Genomic_DNA"/>
</dbReference>
<gene>
    <name evidence="2" type="ORF">DU508_22560</name>
</gene>
<dbReference type="SUPFAM" id="SSF53756">
    <property type="entry name" value="UDP-Glycosyltransferase/glycogen phosphorylase"/>
    <property type="match status" value="1"/>
</dbReference>
<name>A0A369PPR0_9SPHI</name>
<evidence type="ECO:0000313" key="3">
    <source>
        <dbReference type="Proteomes" id="UP000253961"/>
    </source>
</evidence>
<dbReference type="Proteomes" id="UP000253961">
    <property type="component" value="Unassembled WGS sequence"/>
</dbReference>
<keyword evidence="2" id="KW-0808">Transferase</keyword>